<evidence type="ECO:0000256" key="1">
    <source>
        <dbReference type="SAM" id="MobiDB-lite"/>
    </source>
</evidence>
<gene>
    <name evidence="2" type="ORF">GCM10010422_08870</name>
</gene>
<dbReference type="Proteomes" id="UP001501721">
    <property type="component" value="Unassembled WGS sequence"/>
</dbReference>
<dbReference type="EMBL" id="BAAATL010000002">
    <property type="protein sequence ID" value="GAA2469380.1"/>
    <property type="molecule type" value="Genomic_DNA"/>
</dbReference>
<feature type="region of interest" description="Disordered" evidence="1">
    <location>
        <begin position="41"/>
        <end position="75"/>
    </location>
</feature>
<sequence length="75" mass="8280">MERQLGKGHRGAVVLVDVDRVGLTGLLLGHLDTPISKIRGCARARKGADRRDRDRRRREEREAGPGTVREALGPV</sequence>
<evidence type="ECO:0000313" key="2">
    <source>
        <dbReference type="EMBL" id="GAA2469380.1"/>
    </source>
</evidence>
<protein>
    <submittedName>
        <fullName evidence="2">Uncharacterized protein</fullName>
    </submittedName>
</protein>
<organism evidence="2 3">
    <name type="scientific">Streptomyces graminearus</name>
    <dbReference type="NCBI Taxonomy" id="284030"/>
    <lineage>
        <taxon>Bacteria</taxon>
        <taxon>Bacillati</taxon>
        <taxon>Actinomycetota</taxon>
        <taxon>Actinomycetes</taxon>
        <taxon>Kitasatosporales</taxon>
        <taxon>Streptomycetaceae</taxon>
        <taxon>Streptomyces</taxon>
    </lineage>
</organism>
<keyword evidence="3" id="KW-1185">Reference proteome</keyword>
<feature type="compositionally biased region" description="Basic and acidic residues" evidence="1">
    <location>
        <begin position="46"/>
        <end position="63"/>
    </location>
</feature>
<evidence type="ECO:0000313" key="3">
    <source>
        <dbReference type="Proteomes" id="UP001501721"/>
    </source>
</evidence>
<reference evidence="3" key="1">
    <citation type="journal article" date="2019" name="Int. J. Syst. Evol. Microbiol.">
        <title>The Global Catalogue of Microorganisms (GCM) 10K type strain sequencing project: providing services to taxonomists for standard genome sequencing and annotation.</title>
        <authorList>
            <consortium name="The Broad Institute Genomics Platform"/>
            <consortium name="The Broad Institute Genome Sequencing Center for Infectious Disease"/>
            <person name="Wu L."/>
            <person name="Ma J."/>
        </authorList>
    </citation>
    <scope>NUCLEOTIDE SEQUENCE [LARGE SCALE GENOMIC DNA]</scope>
    <source>
        <strain evidence="3">JCM 6923</strain>
    </source>
</reference>
<accession>A0ABP5XYR0</accession>
<proteinExistence type="predicted"/>
<comment type="caution">
    <text evidence="2">The sequence shown here is derived from an EMBL/GenBank/DDBJ whole genome shotgun (WGS) entry which is preliminary data.</text>
</comment>
<name>A0ABP5XYR0_9ACTN</name>